<dbReference type="EMBL" id="HBUF01274370">
    <property type="protein sequence ID" value="CAG6685982.1"/>
    <property type="molecule type" value="Transcribed_RNA"/>
</dbReference>
<name>A0A8D8X6X4_9HEMI</name>
<sequence length="132" mass="15026">MKTWCQDVKDFIKEVGRKLVEMTGDVRALSILRQRISLAVQRGYSKLVEMTGDVRALSILGQRISLAIQRGMNSLMNSSKEKMPQSKKQFFCFLCGNIMYLGKGEFTPVPKNVRVYSAQKKGQVRVYSAKKK</sequence>
<accession>A0A8D8X6X4</accession>
<reference evidence="1" key="1">
    <citation type="submission" date="2021-05" db="EMBL/GenBank/DDBJ databases">
        <authorList>
            <person name="Alioto T."/>
            <person name="Alioto T."/>
            <person name="Gomez Garrido J."/>
        </authorList>
    </citation>
    <scope>NUCLEOTIDE SEQUENCE</scope>
</reference>
<dbReference type="AlphaFoldDB" id="A0A8D8X6X4"/>
<protein>
    <submittedName>
        <fullName evidence="1">Uncharacterized protein</fullName>
    </submittedName>
</protein>
<proteinExistence type="predicted"/>
<evidence type="ECO:0000313" key="1">
    <source>
        <dbReference type="EMBL" id="CAG6685982.1"/>
    </source>
</evidence>
<organism evidence="1">
    <name type="scientific">Cacopsylla melanoneura</name>
    <dbReference type="NCBI Taxonomy" id="428564"/>
    <lineage>
        <taxon>Eukaryota</taxon>
        <taxon>Metazoa</taxon>
        <taxon>Ecdysozoa</taxon>
        <taxon>Arthropoda</taxon>
        <taxon>Hexapoda</taxon>
        <taxon>Insecta</taxon>
        <taxon>Pterygota</taxon>
        <taxon>Neoptera</taxon>
        <taxon>Paraneoptera</taxon>
        <taxon>Hemiptera</taxon>
        <taxon>Sternorrhyncha</taxon>
        <taxon>Psylloidea</taxon>
        <taxon>Psyllidae</taxon>
        <taxon>Psyllinae</taxon>
        <taxon>Cacopsylla</taxon>
    </lineage>
</organism>